<sequence length="69" mass="7835">MGVKESDVKASDRRCIEGTFSGGNDLEDDYQWSHFYTPFADGHLGLTLGERQPVDVENMPELHILWLIP</sequence>
<dbReference type="AlphaFoldDB" id="A0A4R2FEL7"/>
<proteinExistence type="predicted"/>
<protein>
    <submittedName>
        <fullName evidence="1">Uncharacterized protein</fullName>
    </submittedName>
</protein>
<comment type="caution">
    <text evidence="1">The sequence shown here is derived from an EMBL/GenBank/DDBJ whole genome shotgun (WGS) entry which is preliminary data.</text>
</comment>
<accession>A0A4R2FEL7</accession>
<gene>
    <name evidence="1" type="ORF">EDC91_104113</name>
</gene>
<dbReference type="EMBL" id="SLWF01000004">
    <property type="protein sequence ID" value="TCN87979.1"/>
    <property type="molecule type" value="Genomic_DNA"/>
</dbReference>
<dbReference type="Proteomes" id="UP000294832">
    <property type="component" value="Unassembled WGS sequence"/>
</dbReference>
<name>A0A4R2FEL7_9GAMM</name>
<reference evidence="1 2" key="1">
    <citation type="submission" date="2019-03" db="EMBL/GenBank/DDBJ databases">
        <title>Freshwater and sediment microbial communities from various areas in North America, analyzing microbe dynamics in response to fracking.</title>
        <authorList>
            <person name="Lamendella R."/>
        </authorList>
    </citation>
    <scope>NUCLEOTIDE SEQUENCE [LARGE SCALE GENOMIC DNA]</scope>
    <source>
        <strain evidence="1 2">74A</strain>
    </source>
</reference>
<keyword evidence="2" id="KW-1185">Reference proteome</keyword>
<organism evidence="1 2">
    <name type="scientific">Shewanella fodinae</name>
    <dbReference type="NCBI Taxonomy" id="552357"/>
    <lineage>
        <taxon>Bacteria</taxon>
        <taxon>Pseudomonadati</taxon>
        <taxon>Pseudomonadota</taxon>
        <taxon>Gammaproteobacteria</taxon>
        <taxon>Alteromonadales</taxon>
        <taxon>Shewanellaceae</taxon>
        <taxon>Shewanella</taxon>
    </lineage>
</organism>
<evidence type="ECO:0000313" key="2">
    <source>
        <dbReference type="Proteomes" id="UP000294832"/>
    </source>
</evidence>
<evidence type="ECO:0000313" key="1">
    <source>
        <dbReference type="EMBL" id="TCN87979.1"/>
    </source>
</evidence>